<evidence type="ECO:0000313" key="3">
    <source>
        <dbReference type="EMBL" id="KAB2602772.1"/>
    </source>
</evidence>
<evidence type="ECO:0000256" key="2">
    <source>
        <dbReference type="SAM" id="MobiDB-lite"/>
    </source>
</evidence>
<feature type="coiled-coil region" evidence="1">
    <location>
        <begin position="336"/>
        <end position="388"/>
    </location>
</feature>
<evidence type="ECO:0000256" key="1">
    <source>
        <dbReference type="SAM" id="Coils"/>
    </source>
</evidence>
<accession>A0A5N5FNH4</accession>
<feature type="region of interest" description="Disordered" evidence="2">
    <location>
        <begin position="241"/>
        <end position="275"/>
    </location>
</feature>
<sequence>MIQLWLQWYLPELRAPNLEFPEGMALTRILVEASLTNHSTFCYLYFFRVCRTRVDLECGTLVLTRYPWFSNPIEMVLRQDEDVADAFILQEAVAEVERQVETLEFEPEERPVPTKKRTRAQTSKVSKSFTSVVEAGVGPLATKKPIIASRDDPLGVEMYQQAKNLQDSTLEELKAIKAERISLPKAFSPSEILHFVDEDTNLMDWASLPAHSQGSAKGSREDSGKSPLHLLRKTELSRPPLASGVTGTLIPRPKKKIKTPNPHISRSPPFDETSSLVAPSFTTTSLPKLFKEALKDQYLRVKRQANQVRCFKEKQSTTSTHIQQLVDEGSTTEETIKVVSSEIQRLEEQITMLRAEQVTILGKLQQQIEEVKKANMELENAESQLINNSTTYHSRIITLGEYVNLLYYCNFHFMK</sequence>
<dbReference type="Proteomes" id="UP000327157">
    <property type="component" value="Chromosome 10"/>
</dbReference>
<reference evidence="3 4" key="3">
    <citation type="submission" date="2019-11" db="EMBL/GenBank/DDBJ databases">
        <title>A de novo genome assembly of a pear dwarfing rootstock.</title>
        <authorList>
            <person name="Wang F."/>
            <person name="Wang J."/>
            <person name="Li S."/>
            <person name="Zhang Y."/>
            <person name="Fang M."/>
            <person name="Ma L."/>
            <person name="Zhao Y."/>
            <person name="Jiang S."/>
        </authorList>
    </citation>
    <scope>NUCLEOTIDE SEQUENCE [LARGE SCALE GENOMIC DNA]</scope>
    <source>
        <strain evidence="3">S2</strain>
        <tissue evidence="3">Leaf</tissue>
    </source>
</reference>
<gene>
    <name evidence="3" type="ORF">D8674_003777</name>
</gene>
<protein>
    <submittedName>
        <fullName evidence="3">TMV resistance protein N-like</fullName>
    </submittedName>
</protein>
<comment type="caution">
    <text evidence="3">The sequence shown here is derived from an EMBL/GenBank/DDBJ whole genome shotgun (WGS) entry which is preliminary data.</text>
</comment>
<organism evidence="3 4">
    <name type="scientific">Pyrus ussuriensis x Pyrus communis</name>
    <dbReference type="NCBI Taxonomy" id="2448454"/>
    <lineage>
        <taxon>Eukaryota</taxon>
        <taxon>Viridiplantae</taxon>
        <taxon>Streptophyta</taxon>
        <taxon>Embryophyta</taxon>
        <taxon>Tracheophyta</taxon>
        <taxon>Spermatophyta</taxon>
        <taxon>Magnoliopsida</taxon>
        <taxon>eudicotyledons</taxon>
        <taxon>Gunneridae</taxon>
        <taxon>Pentapetalae</taxon>
        <taxon>rosids</taxon>
        <taxon>fabids</taxon>
        <taxon>Rosales</taxon>
        <taxon>Rosaceae</taxon>
        <taxon>Amygdaloideae</taxon>
        <taxon>Maleae</taxon>
        <taxon>Pyrus</taxon>
    </lineage>
</organism>
<dbReference type="AlphaFoldDB" id="A0A5N5FNH4"/>
<evidence type="ECO:0000313" key="4">
    <source>
        <dbReference type="Proteomes" id="UP000327157"/>
    </source>
</evidence>
<keyword evidence="4" id="KW-1185">Reference proteome</keyword>
<reference evidence="3 4" key="1">
    <citation type="submission" date="2019-09" db="EMBL/GenBank/DDBJ databases">
        <authorList>
            <person name="Ou C."/>
        </authorList>
    </citation>
    <scope>NUCLEOTIDE SEQUENCE [LARGE SCALE GENOMIC DNA]</scope>
    <source>
        <strain evidence="3">S2</strain>
        <tissue evidence="3">Leaf</tissue>
    </source>
</reference>
<name>A0A5N5FNH4_9ROSA</name>
<dbReference type="EMBL" id="SMOL01000695">
    <property type="protein sequence ID" value="KAB2602772.1"/>
    <property type="molecule type" value="Genomic_DNA"/>
</dbReference>
<keyword evidence="1" id="KW-0175">Coiled coil</keyword>
<reference evidence="4" key="2">
    <citation type="submission" date="2019-10" db="EMBL/GenBank/DDBJ databases">
        <title>A de novo genome assembly of a pear dwarfing rootstock.</title>
        <authorList>
            <person name="Wang F."/>
            <person name="Wang J."/>
            <person name="Li S."/>
            <person name="Zhang Y."/>
            <person name="Fang M."/>
            <person name="Ma L."/>
            <person name="Zhao Y."/>
            <person name="Jiang S."/>
        </authorList>
    </citation>
    <scope>NUCLEOTIDE SEQUENCE [LARGE SCALE GENOMIC DNA]</scope>
</reference>
<proteinExistence type="predicted"/>